<keyword evidence="1 2" id="KW-0597">Phosphoprotein</keyword>
<dbReference type="InterPro" id="IPR001789">
    <property type="entry name" value="Sig_transdc_resp-reg_receiver"/>
</dbReference>
<dbReference type="PANTHER" id="PTHR44591">
    <property type="entry name" value="STRESS RESPONSE REGULATOR PROTEIN 1"/>
    <property type="match status" value="1"/>
</dbReference>
<evidence type="ECO:0000259" key="3">
    <source>
        <dbReference type="PROSITE" id="PS50110"/>
    </source>
</evidence>
<evidence type="ECO:0000313" key="4">
    <source>
        <dbReference type="EMBL" id="QZA76806.1"/>
    </source>
</evidence>
<feature type="modified residue" description="4-aspartylphosphate" evidence="2">
    <location>
        <position position="56"/>
    </location>
</feature>
<accession>A0ABX8Z2J4</accession>
<dbReference type="InterPro" id="IPR050595">
    <property type="entry name" value="Bact_response_regulator"/>
</dbReference>
<proteinExistence type="predicted"/>
<dbReference type="Pfam" id="PF00072">
    <property type="entry name" value="Response_reg"/>
    <property type="match status" value="1"/>
</dbReference>
<dbReference type="PROSITE" id="PS50110">
    <property type="entry name" value="RESPONSE_REGULATORY"/>
    <property type="match status" value="1"/>
</dbReference>
<gene>
    <name evidence="4" type="ORF">K4H28_10815</name>
</gene>
<name>A0ABX8Z2J4_9NEIS</name>
<evidence type="ECO:0000256" key="1">
    <source>
        <dbReference type="ARBA" id="ARBA00022553"/>
    </source>
</evidence>
<dbReference type="EMBL" id="CP081150">
    <property type="protein sequence ID" value="QZA76806.1"/>
    <property type="molecule type" value="Genomic_DNA"/>
</dbReference>
<dbReference type="SUPFAM" id="SSF52172">
    <property type="entry name" value="CheY-like"/>
    <property type="match status" value="1"/>
</dbReference>
<dbReference type="PANTHER" id="PTHR44591:SF3">
    <property type="entry name" value="RESPONSE REGULATORY DOMAIN-CONTAINING PROTEIN"/>
    <property type="match status" value="1"/>
</dbReference>
<dbReference type="CDD" id="cd17574">
    <property type="entry name" value="REC_OmpR"/>
    <property type="match status" value="1"/>
</dbReference>
<evidence type="ECO:0000256" key="2">
    <source>
        <dbReference type="PROSITE-ProRule" id="PRU00169"/>
    </source>
</evidence>
<reference evidence="4 5" key="1">
    <citation type="submission" date="2021-08" db="EMBL/GenBank/DDBJ databases">
        <title>complete genome sequencing of Deefgea sp. D25.</title>
        <authorList>
            <person name="Bae J.-W."/>
            <person name="Gim D.-H."/>
        </authorList>
    </citation>
    <scope>NUCLEOTIDE SEQUENCE [LARGE SCALE GENOMIC DNA]</scope>
    <source>
        <strain evidence="4 5">D25</strain>
    </source>
</reference>
<protein>
    <submittedName>
        <fullName evidence="4">Response regulator</fullName>
    </submittedName>
</protein>
<dbReference type="Gene3D" id="3.40.50.2300">
    <property type="match status" value="1"/>
</dbReference>
<evidence type="ECO:0000313" key="5">
    <source>
        <dbReference type="Proteomes" id="UP000825679"/>
    </source>
</evidence>
<dbReference type="RefSeq" id="WP_221005208.1">
    <property type="nucleotide sequence ID" value="NZ_CP081150.1"/>
</dbReference>
<sequence>MNDFAKPLVLVVDDDEFMLDFIYEALSETCQVITAESGSIALELLRNKGPALILTDIQMPEMDGYELCRQIKDDFDINDTPVLFLSALDGIEDRLRGFEVGGEDFVLKPINPKVLEAKVANVLKLISERAQLKSQAQYATNTAMLAMTSMSETGLMLEGIKFFNQSKTPLELANAALKALAMFEVESVVEFLLPAGQTLALNARGPATELEISVVQHMAKMDRITQFKTRMSITYPHVRCLISNMPVDDPDRCGRLRDHLAMLIEAVETRLEAINTSNQSSQRGSAIDSTIKNLTTTLANIDEMQRTGRASASIILNNVMMKVELALVGLELTERQETALMTIIQDGLEDVSSTLLAEAHFQDQLSTAIKDLQRTLDLN</sequence>
<dbReference type="Proteomes" id="UP000825679">
    <property type="component" value="Chromosome"/>
</dbReference>
<dbReference type="SMART" id="SM00448">
    <property type="entry name" value="REC"/>
    <property type="match status" value="1"/>
</dbReference>
<dbReference type="InterPro" id="IPR011006">
    <property type="entry name" value="CheY-like_superfamily"/>
</dbReference>
<feature type="domain" description="Response regulatory" evidence="3">
    <location>
        <begin position="8"/>
        <end position="123"/>
    </location>
</feature>
<organism evidence="4 5">
    <name type="scientific">Deefgea tanakiae</name>
    <dbReference type="NCBI Taxonomy" id="2865840"/>
    <lineage>
        <taxon>Bacteria</taxon>
        <taxon>Pseudomonadati</taxon>
        <taxon>Pseudomonadota</taxon>
        <taxon>Betaproteobacteria</taxon>
        <taxon>Neisseriales</taxon>
        <taxon>Chitinibacteraceae</taxon>
        <taxon>Deefgea</taxon>
    </lineage>
</organism>
<keyword evidence="5" id="KW-1185">Reference proteome</keyword>